<reference evidence="1" key="1">
    <citation type="submission" date="2020-04" db="EMBL/GenBank/DDBJ databases">
        <authorList>
            <person name="Zhang T."/>
        </authorList>
    </citation>
    <scope>NUCLEOTIDE SEQUENCE</scope>
    <source>
        <strain evidence="1">HKST-UBA80</strain>
    </source>
</reference>
<dbReference type="EMBL" id="JAGQNY010000008">
    <property type="protein sequence ID" value="MCA9302221.1"/>
    <property type="molecule type" value="Genomic_DNA"/>
</dbReference>
<dbReference type="CDD" id="cd10035">
    <property type="entry name" value="UDG_like"/>
    <property type="match status" value="1"/>
</dbReference>
<protein>
    <submittedName>
        <fullName evidence="1">Uracil-DNA glycosylase</fullName>
    </submittedName>
</protein>
<reference evidence="1" key="2">
    <citation type="journal article" date="2021" name="Microbiome">
        <title>Successional dynamics and alternative stable states in a saline activated sludge microbial community over 9 years.</title>
        <authorList>
            <person name="Wang Y."/>
            <person name="Ye J."/>
            <person name="Ju F."/>
            <person name="Liu L."/>
            <person name="Boyd J.A."/>
            <person name="Deng Y."/>
            <person name="Parks D.H."/>
            <person name="Jiang X."/>
            <person name="Yin X."/>
            <person name="Woodcroft B.J."/>
            <person name="Tyson G.W."/>
            <person name="Hugenholtz P."/>
            <person name="Polz M.F."/>
            <person name="Zhang T."/>
        </authorList>
    </citation>
    <scope>NUCLEOTIDE SEQUENCE</scope>
    <source>
        <strain evidence="1">HKST-UBA80</strain>
    </source>
</reference>
<dbReference type="Proteomes" id="UP000714817">
    <property type="component" value="Unassembled WGS sequence"/>
</dbReference>
<dbReference type="Gene3D" id="3.40.470.10">
    <property type="entry name" value="Uracil-DNA glycosylase-like domain"/>
    <property type="match status" value="1"/>
</dbReference>
<comment type="caution">
    <text evidence="1">The sequence shown here is derived from an EMBL/GenBank/DDBJ whole genome shotgun (WGS) entry which is preliminary data.</text>
</comment>
<evidence type="ECO:0000313" key="2">
    <source>
        <dbReference type="Proteomes" id="UP000714817"/>
    </source>
</evidence>
<dbReference type="SUPFAM" id="SSF52141">
    <property type="entry name" value="Uracil-DNA glycosylase-like"/>
    <property type="match status" value="1"/>
</dbReference>
<organism evidence="1 2">
    <name type="scientific">candidate division WWE3 bacterium</name>
    <dbReference type="NCBI Taxonomy" id="2053526"/>
    <lineage>
        <taxon>Bacteria</taxon>
        <taxon>Katanobacteria</taxon>
    </lineage>
</organism>
<accession>A0A955IW90</accession>
<gene>
    <name evidence="1" type="ORF">KDA10_02580</name>
</gene>
<name>A0A955IW90_UNCKA</name>
<sequence>MDKVQKFLSKLSTTNTPENLFNPFNEVCEIHDLPNAPQIRLENVKTLLNKHLELGTKTVWLFEAPSYLGARRSGAPFVNEGMFEEVQSILGIEKSFQKATKTESATAMTSKMAWKVANEFGLKPLIWESLMFHPHKKGEPMTNRKPSKQEMMEYKHFLTDLLDMIKPERMIAVGRVAEQGLALMDIKAEYVRHPAQGGYREFRKKMRELYI</sequence>
<proteinExistence type="predicted"/>
<dbReference type="AlphaFoldDB" id="A0A955IW90"/>
<dbReference type="InterPro" id="IPR036895">
    <property type="entry name" value="Uracil-DNA_glycosylase-like_sf"/>
</dbReference>
<evidence type="ECO:0000313" key="1">
    <source>
        <dbReference type="EMBL" id="MCA9302221.1"/>
    </source>
</evidence>